<name>A0ABW3JP31_9FLAO</name>
<comment type="caution">
    <text evidence="1">The sequence shown here is derived from an EMBL/GenBank/DDBJ whole genome shotgun (WGS) entry which is preliminary data.</text>
</comment>
<accession>A0ABW3JP31</accession>
<organism evidence="1 2">
    <name type="scientific">Tenacibaculum geojense</name>
    <dbReference type="NCBI Taxonomy" id="915352"/>
    <lineage>
        <taxon>Bacteria</taxon>
        <taxon>Pseudomonadati</taxon>
        <taxon>Bacteroidota</taxon>
        <taxon>Flavobacteriia</taxon>
        <taxon>Flavobacteriales</taxon>
        <taxon>Flavobacteriaceae</taxon>
        <taxon>Tenacibaculum</taxon>
    </lineage>
</organism>
<proteinExistence type="predicted"/>
<protein>
    <submittedName>
        <fullName evidence="1">Uncharacterized protein</fullName>
    </submittedName>
</protein>
<dbReference type="RefSeq" id="WP_386105270.1">
    <property type="nucleotide sequence ID" value="NZ_JBHTJR010000020.1"/>
</dbReference>
<dbReference type="EMBL" id="JBHTJR010000020">
    <property type="protein sequence ID" value="MFD0992212.1"/>
    <property type="molecule type" value="Genomic_DNA"/>
</dbReference>
<dbReference type="Proteomes" id="UP001597062">
    <property type="component" value="Unassembled WGS sequence"/>
</dbReference>
<keyword evidence="2" id="KW-1185">Reference proteome</keyword>
<evidence type="ECO:0000313" key="1">
    <source>
        <dbReference type="EMBL" id="MFD0992212.1"/>
    </source>
</evidence>
<reference evidence="2" key="1">
    <citation type="journal article" date="2019" name="Int. J. Syst. Evol. Microbiol.">
        <title>The Global Catalogue of Microorganisms (GCM) 10K type strain sequencing project: providing services to taxonomists for standard genome sequencing and annotation.</title>
        <authorList>
            <consortium name="The Broad Institute Genomics Platform"/>
            <consortium name="The Broad Institute Genome Sequencing Center for Infectious Disease"/>
            <person name="Wu L."/>
            <person name="Ma J."/>
        </authorList>
    </citation>
    <scope>NUCLEOTIDE SEQUENCE [LARGE SCALE GENOMIC DNA]</scope>
    <source>
        <strain evidence="2">CCUG 60527</strain>
    </source>
</reference>
<gene>
    <name evidence="1" type="ORF">ACFQ1U_03255</name>
</gene>
<sequence length="86" mass="10297">MKKKYFIFYLFFVFQYCIKAQVTKTPAASWIQLTNYDVNPKVNEEDIAGGSLILLYDEQIDIDKQESYFKKQLRLPKMLVFNLHQH</sequence>
<evidence type="ECO:0000313" key="2">
    <source>
        <dbReference type="Proteomes" id="UP001597062"/>
    </source>
</evidence>